<evidence type="ECO:0000313" key="2">
    <source>
        <dbReference type="Proteomes" id="UP000824881"/>
    </source>
</evidence>
<name>A0ACB7IQ29_PLECO</name>
<proteinExistence type="predicted"/>
<reference evidence="1 2" key="1">
    <citation type="journal article" date="2021" name="Appl. Environ. Microbiol.">
        <title>Genetic linkage and physical mapping for an oyster mushroom Pleurotus cornucopiae and QTL analysis for the trait cap color.</title>
        <authorList>
            <person name="Zhang Y."/>
            <person name="Gao W."/>
            <person name="Sonnenberg A."/>
            <person name="Chen Q."/>
            <person name="Zhang J."/>
            <person name="Huang C."/>
        </authorList>
    </citation>
    <scope>NUCLEOTIDE SEQUENCE [LARGE SCALE GENOMIC DNA]</scope>
    <source>
        <strain evidence="1">CCMSSC00406</strain>
    </source>
</reference>
<dbReference type="EMBL" id="WQMT02000008">
    <property type="protein sequence ID" value="KAG9219874.1"/>
    <property type="molecule type" value="Genomic_DNA"/>
</dbReference>
<evidence type="ECO:0000313" key="1">
    <source>
        <dbReference type="EMBL" id="KAG9219874.1"/>
    </source>
</evidence>
<sequence length="1531" mass="169964">MSSVINNTIWELPSDEKFDGIRPFNPFKAKLEAVAGQWGLRGYLNGLISKPIAATTATTTTAGAIDPATIPIPATPPPSSPPTPPYSLNPSLEEWLYRDEKMRSTIAMNVVDLDSLVDFPAEKSAAEIWSELMNTYFHRDEMRKNYADAAFKNMRFDVNSGQKLAEFFMALKVKRKEAMDFGNRYTDADFRSTIITALPGVEFDMMVQGLASFPVPTDLMEKIEFHYSRAENRKTAVASKSQQLLQADASSSTQTILALQAEIAQLRSGGRKKKDDKSDKTCTNCKKTGHLAEDCFRDGGGKAGQWPDWWRGKRDGSNPDGGSKTSSNLTVSTLSQHYALSASIVMDIDDLGGSVPNGGLDFEGDPFGTLEAPEAPERVVDVGPTRWSEDGFDELWADSTVRWKDLTCDERVKLLNATIGIINAKEFIQTVLDSGATDHFITSRDSFITYEAVPPFQGSGSKRGSRFTIIGKGRATKTFIVDGQERTITFDALHTPDVSSDLISVSQLDAKGLTVVFSKGLGRVYDAEDNLILTATKRSGLYVFDVKESPTANATRSLDKPVNMDTWHRRYGHASVDRIRQSFAKELVDGGNVEGASAGEKCVPCIHGNGVRRPFDAVVVPTMEPLARVHTDLCGPMRIQGRGGFVYSMPIVDDGTSFTKQFYLKDKLAETTLKAIENYRIETERQTGKKLKVVRVDGGGEFDNALWHTWGEKHGILIEIIPAHSSAANGVAERRHRSIYSRVRTILFESKLPPSLWCWAAEYVVYTDNLLPSSRHPGTIPAESFRGKRQSVSHLRPFGCHAFAKIVDGKPGKLDDQVVEGRMVGYDERGVYWLYLPDGRIVRSRDVIFDEASGAASRDARVTHDDDTELDLLPLDEPIDHDRDSRPSSPDPVAPELLPEAPEIVPEDTVPKRRARKLPTIPLEPIRRSTRVVPSKASKDSAEYLERERRAKELGDPWTLDKKARPKAKMTLAETNPFKFLPESVNYMDASDNVGLTAVGFPAVPSTYAEAMRDPDRWQPAMDEEMARMEAFEVFGPACDPPAGATVLGVMWVYAHKFNGLGEIVGEKARLVVQGQHQVEGRDFYKKYAGVMRLESLRMLLAVWVMLGFHIWQVDFKSAYLNAKMEEELYVRLPKGFGGSNTHTIIVPLWQSLYGAVQAGNNWWRELDGSYADLKYVRSEADQCVRSRKDAAGETHTGTYTDDTVGGSSSLEEAERAKRELGEKYAIKVTDEVEFSLGMRLEHDKDKGTATLSMRGYLERLLERHGFSDIKPKSTPFALGTRLSKDGAPSTQAQSDFMADKPYDVIVGGLQFAVGAMRPDLAFSVNVLSRYSRNPGPTHWKALVHVLGYVKGTLDIGITYRRDTEDGMVPITYVDTDLGMDSDSGRSTMGIITKMAGAPTFWMSKRQDAVSLSTVEAEYISLSRGSQQAIWSFSFMSELGYPQDLPMHILNDNQGALSICENPEYHARTKHIDLRHHRIRELVNPGARGVRQLSVDYIPGEENPADVLTKGLSTRTHAKQLKLMGLSRHVA</sequence>
<accession>A0ACB7IQ29</accession>
<comment type="caution">
    <text evidence="1">The sequence shown here is derived from an EMBL/GenBank/DDBJ whole genome shotgun (WGS) entry which is preliminary data.</text>
</comment>
<keyword evidence="2" id="KW-1185">Reference proteome</keyword>
<organism evidence="1 2">
    <name type="scientific">Pleurotus cornucopiae</name>
    <name type="common">Cornucopia mushroom</name>
    <dbReference type="NCBI Taxonomy" id="5321"/>
    <lineage>
        <taxon>Eukaryota</taxon>
        <taxon>Fungi</taxon>
        <taxon>Dikarya</taxon>
        <taxon>Basidiomycota</taxon>
        <taxon>Agaricomycotina</taxon>
        <taxon>Agaricomycetes</taxon>
        <taxon>Agaricomycetidae</taxon>
        <taxon>Agaricales</taxon>
        <taxon>Pleurotineae</taxon>
        <taxon>Pleurotaceae</taxon>
        <taxon>Pleurotus</taxon>
    </lineage>
</organism>
<protein>
    <submittedName>
        <fullName evidence="1">Uncharacterized protein</fullName>
    </submittedName>
</protein>
<gene>
    <name evidence="1" type="ORF">CCMSSC00406_0009621</name>
</gene>
<dbReference type="Proteomes" id="UP000824881">
    <property type="component" value="Unassembled WGS sequence"/>
</dbReference>